<keyword evidence="1 4" id="KW-0489">Methyltransferase</keyword>
<gene>
    <name evidence="4" type="ORF">SAMN02982922_2497</name>
</gene>
<reference evidence="4 5" key="1">
    <citation type="submission" date="2017-04" db="EMBL/GenBank/DDBJ databases">
        <authorList>
            <person name="Afonso C.L."/>
            <person name="Miller P.J."/>
            <person name="Scott M.A."/>
            <person name="Spackman E."/>
            <person name="Goraichik I."/>
            <person name="Dimitrov K.M."/>
            <person name="Suarez D.L."/>
            <person name="Swayne D.E."/>
        </authorList>
    </citation>
    <scope>NUCLEOTIDE SEQUENCE [LARGE SCALE GENOMIC DNA]</scope>
    <source>
        <strain evidence="4 5">B5P</strain>
    </source>
</reference>
<dbReference type="PANTHER" id="PTHR47739">
    <property type="entry name" value="TRNA1(VAL) (ADENINE(37)-N6)-METHYLTRANSFERASE"/>
    <property type="match status" value="1"/>
</dbReference>
<keyword evidence="5" id="KW-1185">Reference proteome</keyword>
<evidence type="ECO:0000313" key="4">
    <source>
        <dbReference type="EMBL" id="SMH41148.1"/>
    </source>
</evidence>
<protein>
    <submittedName>
        <fullName evidence="4">tRNA1(Val) A37 N6-methylase TrmN6</fullName>
    </submittedName>
</protein>
<evidence type="ECO:0000256" key="1">
    <source>
        <dbReference type="ARBA" id="ARBA00022603"/>
    </source>
</evidence>
<keyword evidence="2" id="KW-0949">S-adenosyl-L-methionine</keyword>
<dbReference type="GO" id="GO:0003676">
    <property type="term" value="F:nucleic acid binding"/>
    <property type="evidence" value="ECO:0007669"/>
    <property type="project" value="InterPro"/>
</dbReference>
<dbReference type="EMBL" id="FXBL01000004">
    <property type="protein sequence ID" value="SMH41148.1"/>
    <property type="molecule type" value="Genomic_DNA"/>
</dbReference>
<evidence type="ECO:0000259" key="3">
    <source>
        <dbReference type="Pfam" id="PF05175"/>
    </source>
</evidence>
<dbReference type="SUPFAM" id="SSF53335">
    <property type="entry name" value="S-adenosyl-L-methionine-dependent methyltransferases"/>
    <property type="match status" value="1"/>
</dbReference>
<dbReference type="InterPro" id="IPR029063">
    <property type="entry name" value="SAM-dependent_MTases_sf"/>
</dbReference>
<dbReference type="Proteomes" id="UP000193083">
    <property type="component" value="Unassembled WGS sequence"/>
</dbReference>
<dbReference type="Gene3D" id="3.40.50.150">
    <property type="entry name" value="Vaccinia Virus protein VP39"/>
    <property type="match status" value="1"/>
</dbReference>
<feature type="domain" description="Methyltransferase small" evidence="3">
    <location>
        <begin position="35"/>
        <end position="140"/>
    </location>
</feature>
<accession>A0A1X7NSF0</accession>
<proteinExistence type="predicted"/>
<organism evidence="4 5">
    <name type="scientific">Mesorhizobium australicum</name>
    <dbReference type="NCBI Taxonomy" id="536018"/>
    <lineage>
        <taxon>Bacteria</taxon>
        <taxon>Pseudomonadati</taxon>
        <taxon>Pseudomonadota</taxon>
        <taxon>Alphaproteobacteria</taxon>
        <taxon>Hyphomicrobiales</taxon>
        <taxon>Phyllobacteriaceae</taxon>
        <taxon>Mesorhizobium</taxon>
    </lineage>
</organism>
<dbReference type="GO" id="GO:0008757">
    <property type="term" value="F:S-adenosylmethionine-dependent methyltransferase activity"/>
    <property type="evidence" value="ECO:0007669"/>
    <property type="project" value="UniProtKB-ARBA"/>
</dbReference>
<keyword evidence="1 4" id="KW-0808">Transferase</keyword>
<dbReference type="CDD" id="cd02440">
    <property type="entry name" value="AdoMet_MTases"/>
    <property type="match status" value="1"/>
</dbReference>
<dbReference type="GO" id="GO:0032259">
    <property type="term" value="P:methylation"/>
    <property type="evidence" value="ECO:0007669"/>
    <property type="project" value="UniProtKB-KW"/>
</dbReference>
<dbReference type="PROSITE" id="PS00092">
    <property type="entry name" value="N6_MTASE"/>
    <property type="match status" value="1"/>
</dbReference>
<name>A0A1X7NSF0_9HYPH</name>
<evidence type="ECO:0000256" key="2">
    <source>
        <dbReference type="ARBA" id="ARBA00022691"/>
    </source>
</evidence>
<dbReference type="InterPro" id="IPR050210">
    <property type="entry name" value="tRNA_Adenine-N(6)_MTase"/>
</dbReference>
<dbReference type="InterPro" id="IPR002052">
    <property type="entry name" value="DNA_methylase_N6_adenine_CS"/>
</dbReference>
<evidence type="ECO:0000313" key="5">
    <source>
        <dbReference type="Proteomes" id="UP000193083"/>
    </source>
</evidence>
<dbReference type="PANTHER" id="PTHR47739:SF1">
    <property type="entry name" value="TRNA1(VAL) (ADENINE(37)-N6)-METHYLTRANSFERASE"/>
    <property type="match status" value="1"/>
</dbReference>
<sequence length="260" mass="26504">MAPPSLPAGHTLDAFHRGAFHLVQPRDGHRAGMDTLVLAAAVPGSFAGGLADLGAGAGAAGLAVLSRCPGARATLVEREPAMVEAAQLTLGVAENASLAGRAAILAADIELAGKARAAAGLADNSFDAAIMNPPFNAPDDRATPDGLRKTAHVMHPDLIEAWVRTAAAIVKPRGMVAIIARPVSLPQILSAFAGRLGGAEIVPVHPRPEEPAIRIVVRGKRGSRAALRLLPPLVLHAAQGNALSARADVIINGQASLFGD</sequence>
<dbReference type="GO" id="GO:0008170">
    <property type="term" value="F:N-methyltransferase activity"/>
    <property type="evidence" value="ECO:0007669"/>
    <property type="project" value="UniProtKB-ARBA"/>
</dbReference>
<dbReference type="InterPro" id="IPR007848">
    <property type="entry name" value="Small_mtfrase_dom"/>
</dbReference>
<dbReference type="Pfam" id="PF05175">
    <property type="entry name" value="MTS"/>
    <property type="match status" value="1"/>
</dbReference>
<dbReference type="AlphaFoldDB" id="A0A1X7NSF0"/>